<sequence>MKSYKDLEVYSLGLELFYRCHSYSLKLPKNKMYELGSQLRRSSDSVPTNIVEGYGRKKYKADFVKFLTYSYASCLETVFHIKKIAKLYPEIIENEQEFINRYNELSAKIYNFIKYVEENWKT</sequence>
<dbReference type="Proteomes" id="UP000646211">
    <property type="component" value="Unassembled WGS sequence"/>
</dbReference>
<name>A0A930U712_9FLAO</name>
<dbReference type="NCBIfam" id="TIGR02436">
    <property type="entry name" value="four helix bundle protein"/>
    <property type="match status" value="1"/>
</dbReference>
<keyword evidence="2" id="KW-1185">Reference proteome</keyword>
<dbReference type="Gene3D" id="1.20.1440.60">
    <property type="entry name" value="23S rRNA-intervening sequence"/>
    <property type="match status" value="1"/>
</dbReference>
<dbReference type="InterPro" id="IPR036583">
    <property type="entry name" value="23S_rRNA_IVS_sf"/>
</dbReference>
<dbReference type="PANTHER" id="PTHR38471:SF2">
    <property type="entry name" value="FOUR HELIX BUNDLE PROTEIN"/>
    <property type="match status" value="1"/>
</dbReference>
<gene>
    <name evidence="1" type="ORF">IR213_05685</name>
</gene>
<reference evidence="1" key="1">
    <citation type="submission" date="2020-11" db="EMBL/GenBank/DDBJ databases">
        <title>Genome of Flavobacterium soyangense.</title>
        <authorList>
            <person name="Liu Q."/>
            <person name="Xin Y.-H."/>
        </authorList>
    </citation>
    <scope>NUCLEOTIDE SEQUENCE</scope>
    <source>
        <strain evidence="1">CGMCC 1.13493</strain>
    </source>
</reference>
<dbReference type="AlphaFoldDB" id="A0A930U712"/>
<protein>
    <submittedName>
        <fullName evidence="1">Four helix bundle protein</fullName>
    </submittedName>
</protein>
<dbReference type="InterPro" id="IPR012657">
    <property type="entry name" value="23S_rRNA-intervening_sequence"/>
</dbReference>
<dbReference type="Pfam" id="PF05635">
    <property type="entry name" value="23S_rRNA_IVP"/>
    <property type="match status" value="1"/>
</dbReference>
<evidence type="ECO:0000313" key="2">
    <source>
        <dbReference type="Proteomes" id="UP000646211"/>
    </source>
</evidence>
<dbReference type="RefSeq" id="WP_194311347.1">
    <property type="nucleotide sequence ID" value="NZ_JADHEC010000009.1"/>
</dbReference>
<dbReference type="EMBL" id="JADHEC010000009">
    <property type="protein sequence ID" value="MBF2708083.1"/>
    <property type="molecule type" value="Genomic_DNA"/>
</dbReference>
<comment type="caution">
    <text evidence="1">The sequence shown here is derived from an EMBL/GenBank/DDBJ whole genome shotgun (WGS) entry which is preliminary data.</text>
</comment>
<accession>A0A930U712</accession>
<evidence type="ECO:0000313" key="1">
    <source>
        <dbReference type="EMBL" id="MBF2708083.1"/>
    </source>
</evidence>
<proteinExistence type="predicted"/>
<dbReference type="PANTHER" id="PTHR38471">
    <property type="entry name" value="FOUR HELIX BUNDLE PROTEIN"/>
    <property type="match status" value="1"/>
</dbReference>
<organism evidence="1 2">
    <name type="scientific">Flavobacterium soyangense</name>
    <dbReference type="NCBI Taxonomy" id="2023265"/>
    <lineage>
        <taxon>Bacteria</taxon>
        <taxon>Pseudomonadati</taxon>
        <taxon>Bacteroidota</taxon>
        <taxon>Flavobacteriia</taxon>
        <taxon>Flavobacteriales</taxon>
        <taxon>Flavobacteriaceae</taxon>
        <taxon>Flavobacterium</taxon>
    </lineage>
</organism>
<dbReference type="SUPFAM" id="SSF158446">
    <property type="entry name" value="IVS-encoded protein-like"/>
    <property type="match status" value="1"/>
</dbReference>